<dbReference type="InterPro" id="IPR004154">
    <property type="entry name" value="Anticodon-bd"/>
</dbReference>
<comment type="function">
    <text evidence="11">Catalyzes the attachment of proline to tRNA(Pro) in a two-step reaction: proline is first activated by ATP to form Pro-AMP and then transferred to the acceptor end of tRNA(Pro).</text>
</comment>
<dbReference type="GO" id="GO:0006433">
    <property type="term" value="P:prolyl-tRNA aminoacylation"/>
    <property type="evidence" value="ECO:0007669"/>
    <property type="project" value="UniProtKB-UniRule"/>
</dbReference>
<dbReference type="GO" id="GO:0017101">
    <property type="term" value="C:aminoacyl-tRNA synthetase multienzyme complex"/>
    <property type="evidence" value="ECO:0007669"/>
    <property type="project" value="TreeGrafter"/>
</dbReference>
<dbReference type="InterPro" id="IPR045864">
    <property type="entry name" value="aa-tRNA-synth_II/BPL/LPL"/>
</dbReference>
<dbReference type="InterPro" id="IPR033721">
    <property type="entry name" value="ProRS_core_arch_euk"/>
</dbReference>
<keyword evidence="8 11" id="KW-0030">Aminoacyl-tRNA synthetase</keyword>
<comment type="subunit">
    <text evidence="2 11">Homodimer.</text>
</comment>
<evidence type="ECO:0000259" key="12">
    <source>
        <dbReference type="PROSITE" id="PS50862"/>
    </source>
</evidence>
<dbReference type="InterPro" id="IPR006195">
    <property type="entry name" value="aa-tRNA-synth_II"/>
</dbReference>
<evidence type="ECO:0000256" key="9">
    <source>
        <dbReference type="ARBA" id="ARBA00047671"/>
    </source>
</evidence>
<dbReference type="PANTHER" id="PTHR43382:SF2">
    <property type="entry name" value="BIFUNCTIONAL GLUTAMATE_PROLINE--TRNA LIGASE"/>
    <property type="match status" value="1"/>
</dbReference>
<keyword evidence="5 11" id="KW-0547">Nucleotide-binding</keyword>
<dbReference type="InterPro" id="IPR002316">
    <property type="entry name" value="Pro-tRNA-ligase_IIa"/>
</dbReference>
<evidence type="ECO:0000313" key="14">
    <source>
        <dbReference type="Proteomes" id="UP000231098"/>
    </source>
</evidence>
<proteinExistence type="inferred from homology"/>
<dbReference type="SMART" id="SM00946">
    <property type="entry name" value="ProRS-C_1"/>
    <property type="match status" value="1"/>
</dbReference>
<feature type="domain" description="Aminoacyl-transfer RNA synthetases class-II family profile" evidence="12">
    <location>
        <begin position="38"/>
        <end position="285"/>
    </location>
</feature>
<comment type="similarity">
    <text evidence="10 11">Belongs to the class-II aminoacyl-tRNA synthetase family. ProS type 3 subfamily.</text>
</comment>
<keyword evidence="3 11" id="KW-0963">Cytoplasm</keyword>
<organism evidence="13 14">
    <name type="scientific">candidate division WWE3 bacterium CG08_land_8_20_14_0_20_41_15</name>
    <dbReference type="NCBI Taxonomy" id="1975086"/>
    <lineage>
        <taxon>Bacteria</taxon>
        <taxon>Katanobacteria</taxon>
    </lineage>
</organism>
<keyword evidence="7 11" id="KW-0648">Protein biosynthesis</keyword>
<dbReference type="HAMAP" id="MF_01571">
    <property type="entry name" value="Pro_tRNA_synth_type3"/>
    <property type="match status" value="1"/>
</dbReference>
<dbReference type="PROSITE" id="PS50862">
    <property type="entry name" value="AA_TRNA_LIGASE_II"/>
    <property type="match status" value="1"/>
</dbReference>
<gene>
    <name evidence="11" type="primary">proS</name>
    <name evidence="13" type="ORF">COT51_00155</name>
</gene>
<dbReference type="Pfam" id="PF09180">
    <property type="entry name" value="ProRS-C_1"/>
    <property type="match status" value="1"/>
</dbReference>
<dbReference type="SUPFAM" id="SSF52954">
    <property type="entry name" value="Class II aaRS ABD-related"/>
    <property type="match status" value="1"/>
</dbReference>
<dbReference type="EMBL" id="PEYV01000003">
    <property type="protein sequence ID" value="PIS21913.1"/>
    <property type="molecule type" value="Genomic_DNA"/>
</dbReference>
<keyword evidence="4 11" id="KW-0436">Ligase</keyword>
<evidence type="ECO:0000256" key="10">
    <source>
        <dbReference type="ARBA" id="ARBA00060806"/>
    </source>
</evidence>
<dbReference type="NCBIfam" id="TIGR00408">
    <property type="entry name" value="proS_fam_I"/>
    <property type="match status" value="1"/>
</dbReference>
<name>A0A2H0XAF4_UNCKA</name>
<sequence>MLTANNNKKITPRSQDFSAWYQDIIESADLAEHGPVKGTMIIKPYGYSMWENIREVLDKRFKELGVENVYFPMFIPESFLKKEESHVEGFSPEVAVVTYAGGKKLQEALIVRPTSETIIYDAFSRWIGSHRDLPIIINQWVNVVRWELRPRLFLRTTEFLWQEGHTAHATYEEADDMARTMLNVYREFIEDYLAIPVIPGIKSESERFAGAMHTYTIEAMMQDGKALQLATSHNLGQNFAKAFNITFNKEDSSSEYIWQTSWGLSTRTIGGFIMAHSDDKGLVIPPKIAPIHVVIVPIWSKDIDKEAVINKAREIKNNLVNDLNLHVKVDERDGLHPGEKYYYWEKRGIPVRLEIGPRDLKNESVILVRRDTGDKENVVFSLVNDRISALLKDIQNNLFNKALKFRNEKTKEVSTWEDFVKEIENGNFVLAHWSGEASTEAEIKEKTKATIRCIPFSEGESEGKCILSGKPSNKRVIFARFY</sequence>
<comment type="domain">
    <text evidence="11">Consists of three domains: the N-terminal catalytic domain, the anticodon-binding domain and the C-terminal extension.</text>
</comment>
<evidence type="ECO:0000256" key="7">
    <source>
        <dbReference type="ARBA" id="ARBA00022917"/>
    </source>
</evidence>
<evidence type="ECO:0000256" key="6">
    <source>
        <dbReference type="ARBA" id="ARBA00022840"/>
    </source>
</evidence>
<protein>
    <recommendedName>
        <fullName evidence="11">Proline--tRNA ligase</fullName>
        <ecNumber evidence="11">6.1.1.15</ecNumber>
    </recommendedName>
    <alternativeName>
        <fullName evidence="11">Prolyl-tRNA synthetase</fullName>
        <shortName evidence="11">ProRS</shortName>
    </alternativeName>
</protein>
<dbReference type="PANTHER" id="PTHR43382">
    <property type="entry name" value="PROLYL-TRNA SYNTHETASE"/>
    <property type="match status" value="1"/>
</dbReference>
<comment type="caution">
    <text evidence="13">The sequence shown here is derived from an EMBL/GenBank/DDBJ whole genome shotgun (WGS) entry which is preliminary data.</text>
</comment>
<evidence type="ECO:0000256" key="2">
    <source>
        <dbReference type="ARBA" id="ARBA00011738"/>
    </source>
</evidence>
<dbReference type="CDD" id="cd00862">
    <property type="entry name" value="ProRS_anticodon_zinc"/>
    <property type="match status" value="1"/>
</dbReference>
<reference evidence="14" key="1">
    <citation type="submission" date="2017-09" db="EMBL/GenBank/DDBJ databases">
        <title>Depth-based differentiation of microbial function through sediment-hosted aquifers and enrichment of novel symbionts in the deep terrestrial subsurface.</title>
        <authorList>
            <person name="Probst A.J."/>
            <person name="Ladd B."/>
            <person name="Jarett J.K."/>
            <person name="Geller-Mcgrath D.E."/>
            <person name="Sieber C.M.K."/>
            <person name="Emerson J.B."/>
            <person name="Anantharaman K."/>
            <person name="Thomas B.C."/>
            <person name="Malmstrom R."/>
            <person name="Stieglmeier M."/>
            <person name="Klingl A."/>
            <person name="Woyke T."/>
            <person name="Ryan C.M."/>
            <person name="Banfield J.F."/>
        </authorList>
    </citation>
    <scope>NUCLEOTIDE SEQUENCE [LARGE SCALE GENOMIC DNA]</scope>
</reference>
<evidence type="ECO:0000313" key="13">
    <source>
        <dbReference type="EMBL" id="PIS21913.1"/>
    </source>
</evidence>
<dbReference type="EC" id="6.1.1.15" evidence="11"/>
<dbReference type="AlphaFoldDB" id="A0A2H0XAF4"/>
<comment type="subcellular location">
    <subcellularLocation>
        <location evidence="1 11">Cytoplasm</location>
    </subcellularLocation>
</comment>
<evidence type="ECO:0000256" key="8">
    <source>
        <dbReference type="ARBA" id="ARBA00023146"/>
    </source>
</evidence>
<dbReference type="CDD" id="cd00778">
    <property type="entry name" value="ProRS_core_arch_euk"/>
    <property type="match status" value="1"/>
</dbReference>
<dbReference type="Pfam" id="PF00587">
    <property type="entry name" value="tRNA-synt_2b"/>
    <property type="match status" value="1"/>
</dbReference>
<dbReference type="Gene3D" id="3.40.50.800">
    <property type="entry name" value="Anticodon-binding domain"/>
    <property type="match status" value="1"/>
</dbReference>
<dbReference type="InterPro" id="IPR017449">
    <property type="entry name" value="Pro-tRNA_synth_II"/>
</dbReference>
<dbReference type="GO" id="GO:0005524">
    <property type="term" value="F:ATP binding"/>
    <property type="evidence" value="ECO:0007669"/>
    <property type="project" value="UniProtKB-UniRule"/>
</dbReference>
<evidence type="ECO:0000256" key="11">
    <source>
        <dbReference type="HAMAP-Rule" id="MF_01571"/>
    </source>
</evidence>
<evidence type="ECO:0000256" key="3">
    <source>
        <dbReference type="ARBA" id="ARBA00022490"/>
    </source>
</evidence>
<dbReference type="Pfam" id="PF03129">
    <property type="entry name" value="HGTP_anticodon"/>
    <property type="match status" value="1"/>
</dbReference>
<evidence type="ECO:0000256" key="5">
    <source>
        <dbReference type="ARBA" id="ARBA00022741"/>
    </source>
</evidence>
<dbReference type="InterPro" id="IPR004499">
    <property type="entry name" value="Pro-tRNA-ligase_IIa_arc-type"/>
</dbReference>
<dbReference type="FunFam" id="3.40.50.800:FF:000005">
    <property type="entry name" value="bifunctional glutamate/proline--tRNA ligase"/>
    <property type="match status" value="1"/>
</dbReference>
<keyword evidence="6 11" id="KW-0067">ATP-binding</keyword>
<dbReference type="InterPro" id="IPR016061">
    <property type="entry name" value="Pro-tRNA_ligase_II_C"/>
</dbReference>
<dbReference type="GO" id="GO:0004827">
    <property type="term" value="F:proline-tRNA ligase activity"/>
    <property type="evidence" value="ECO:0007669"/>
    <property type="project" value="UniProtKB-UniRule"/>
</dbReference>
<comment type="catalytic activity">
    <reaction evidence="9 11">
        <text>tRNA(Pro) + L-proline + ATP = L-prolyl-tRNA(Pro) + AMP + diphosphate</text>
        <dbReference type="Rhea" id="RHEA:14305"/>
        <dbReference type="Rhea" id="RHEA-COMP:9700"/>
        <dbReference type="Rhea" id="RHEA-COMP:9702"/>
        <dbReference type="ChEBI" id="CHEBI:30616"/>
        <dbReference type="ChEBI" id="CHEBI:33019"/>
        <dbReference type="ChEBI" id="CHEBI:60039"/>
        <dbReference type="ChEBI" id="CHEBI:78442"/>
        <dbReference type="ChEBI" id="CHEBI:78532"/>
        <dbReference type="ChEBI" id="CHEBI:456215"/>
        <dbReference type="EC" id="6.1.1.15"/>
    </reaction>
</comment>
<dbReference type="FunFam" id="3.30.930.10:FF:000023">
    <property type="entry name" value="Proline--tRNA ligase"/>
    <property type="match status" value="1"/>
</dbReference>
<dbReference type="Gene3D" id="3.30.110.30">
    <property type="entry name" value="C-terminal domain of ProRS"/>
    <property type="match status" value="1"/>
</dbReference>
<dbReference type="SUPFAM" id="SSF64586">
    <property type="entry name" value="C-terminal domain of ProRS"/>
    <property type="match status" value="1"/>
</dbReference>
<accession>A0A2H0XAF4</accession>
<dbReference type="Gene3D" id="3.30.930.10">
    <property type="entry name" value="Bira Bifunctional Protein, Domain 2"/>
    <property type="match status" value="1"/>
</dbReference>
<dbReference type="SUPFAM" id="SSF55681">
    <property type="entry name" value="Class II aaRS and biotin synthetases"/>
    <property type="match status" value="1"/>
</dbReference>
<dbReference type="InterPro" id="IPR002314">
    <property type="entry name" value="aa-tRNA-synt_IIb"/>
</dbReference>
<evidence type="ECO:0000256" key="1">
    <source>
        <dbReference type="ARBA" id="ARBA00004496"/>
    </source>
</evidence>
<dbReference type="GO" id="GO:0005737">
    <property type="term" value="C:cytoplasm"/>
    <property type="evidence" value="ECO:0007669"/>
    <property type="project" value="UniProtKB-SubCell"/>
</dbReference>
<dbReference type="PRINTS" id="PR01046">
    <property type="entry name" value="TRNASYNTHPRO"/>
</dbReference>
<evidence type="ECO:0000256" key="4">
    <source>
        <dbReference type="ARBA" id="ARBA00022598"/>
    </source>
</evidence>
<dbReference type="Proteomes" id="UP000231098">
    <property type="component" value="Unassembled WGS sequence"/>
</dbReference>
<dbReference type="InterPro" id="IPR036621">
    <property type="entry name" value="Anticodon-bd_dom_sf"/>
</dbReference>